<name>A0ABD3SJT9_9LAMI</name>
<comment type="caution">
    <text evidence="1">The sequence shown here is derived from an EMBL/GenBank/DDBJ whole genome shotgun (WGS) entry which is preliminary data.</text>
</comment>
<evidence type="ECO:0000313" key="1">
    <source>
        <dbReference type="EMBL" id="KAL3824572.1"/>
    </source>
</evidence>
<dbReference type="Proteomes" id="UP001634393">
    <property type="component" value="Unassembled WGS sequence"/>
</dbReference>
<organism evidence="1 2">
    <name type="scientific">Penstemon smallii</name>
    <dbReference type="NCBI Taxonomy" id="265156"/>
    <lineage>
        <taxon>Eukaryota</taxon>
        <taxon>Viridiplantae</taxon>
        <taxon>Streptophyta</taxon>
        <taxon>Embryophyta</taxon>
        <taxon>Tracheophyta</taxon>
        <taxon>Spermatophyta</taxon>
        <taxon>Magnoliopsida</taxon>
        <taxon>eudicotyledons</taxon>
        <taxon>Gunneridae</taxon>
        <taxon>Pentapetalae</taxon>
        <taxon>asterids</taxon>
        <taxon>lamiids</taxon>
        <taxon>Lamiales</taxon>
        <taxon>Plantaginaceae</taxon>
        <taxon>Cheloneae</taxon>
        <taxon>Penstemon</taxon>
    </lineage>
</organism>
<protein>
    <submittedName>
        <fullName evidence="1">Uncharacterized protein</fullName>
    </submittedName>
</protein>
<dbReference type="EMBL" id="JBJXBP010000006">
    <property type="protein sequence ID" value="KAL3824572.1"/>
    <property type="molecule type" value="Genomic_DNA"/>
</dbReference>
<dbReference type="AlphaFoldDB" id="A0ABD3SJT9"/>
<dbReference type="PANTHER" id="PTHR35121">
    <property type="entry name" value="HOMEODOMAIN PROTEIN 8, PUTATIVE-RELATED"/>
    <property type="match status" value="1"/>
</dbReference>
<accession>A0ABD3SJT9</accession>
<keyword evidence="2" id="KW-1185">Reference proteome</keyword>
<dbReference type="PANTHER" id="PTHR35121:SF4">
    <property type="entry name" value="SWIM-TYPE DOMAIN-CONTAINING PROTEIN"/>
    <property type="match status" value="1"/>
</dbReference>
<gene>
    <name evidence="1" type="ORF">ACJIZ3_020601</name>
</gene>
<reference evidence="1 2" key="1">
    <citation type="submission" date="2024-12" db="EMBL/GenBank/DDBJ databases">
        <title>The unique morphological basis and parallel evolutionary history of personate flowers in Penstemon.</title>
        <authorList>
            <person name="Depatie T.H."/>
            <person name="Wessinger C.A."/>
        </authorList>
    </citation>
    <scope>NUCLEOTIDE SEQUENCE [LARGE SCALE GENOMIC DNA]</scope>
    <source>
        <strain evidence="1">WTNN_2</strain>
        <tissue evidence="1">Leaf</tissue>
    </source>
</reference>
<evidence type="ECO:0000313" key="2">
    <source>
        <dbReference type="Proteomes" id="UP001634393"/>
    </source>
</evidence>
<sequence length="110" mass="12338">MATGAADIMFRRVFDGSLSMSDMTIEQRPYHRDCKCAMHKLKGKCSHAGSQHRNVSFRKKDFRSSNSFSISASTISSQSSCITNSSIRSRECFNEDSVLTFGAVQEKEKQ</sequence>
<proteinExistence type="predicted"/>